<sequence>MKKICILFICGLFLVSCNSITQPFSHTIIDFVDFVKINDKEYEALYSVIIADPKNIGEKIGEVKFKVSDNVSNPSYRTKDGDAAFWDKGTEIFSVTNREDLIAIKDESIVNGYRIYYSRSDDNNFKYHYKDINLESIIKIELYDGNTTLTNTLKNDTEINDLLSILNEGTVSSSFSPNTTQGYPVSYQIVLYSEEEIAYYYSLFFDGNVWFWHPWDTSIISNEIEFYLN</sequence>
<comment type="caution">
    <text evidence="2">The sequence shown here is derived from an EMBL/GenBank/DDBJ whole genome shotgun (WGS) entry which is preliminary data.</text>
</comment>
<gene>
    <name evidence="2" type="ORF">WAX74_12240</name>
</gene>
<dbReference type="RefSeq" id="WP_336497964.1">
    <property type="nucleotide sequence ID" value="NZ_JBAWSY010000008.1"/>
</dbReference>
<evidence type="ECO:0000256" key="1">
    <source>
        <dbReference type="SAM" id="SignalP"/>
    </source>
</evidence>
<evidence type="ECO:0000313" key="3">
    <source>
        <dbReference type="Proteomes" id="UP001364890"/>
    </source>
</evidence>
<accession>A0ABU8F5V7</accession>
<keyword evidence="1" id="KW-0732">Signal</keyword>
<dbReference type="PROSITE" id="PS51257">
    <property type="entry name" value="PROKAR_LIPOPROTEIN"/>
    <property type="match status" value="1"/>
</dbReference>
<feature type="signal peptide" evidence="1">
    <location>
        <begin position="1"/>
        <end position="21"/>
    </location>
</feature>
<dbReference type="EMBL" id="JBAWSY010000008">
    <property type="protein sequence ID" value="MEI4770406.1"/>
    <property type="molecule type" value="Genomic_DNA"/>
</dbReference>
<protein>
    <submittedName>
        <fullName evidence="2">Uncharacterized protein</fullName>
    </submittedName>
</protein>
<reference evidence="2 3" key="1">
    <citation type="submission" date="2024-01" db="EMBL/GenBank/DDBJ databases">
        <title>Seven novel Bacillus-like species.</title>
        <authorList>
            <person name="Liu G."/>
        </authorList>
    </citation>
    <scope>NUCLEOTIDE SEQUENCE [LARGE SCALE GENOMIC DNA]</scope>
    <source>
        <strain evidence="2 3">FJAT-51614</strain>
    </source>
</reference>
<feature type="chain" id="PRO_5047142143" evidence="1">
    <location>
        <begin position="22"/>
        <end position="229"/>
    </location>
</feature>
<proteinExistence type="predicted"/>
<dbReference type="Proteomes" id="UP001364890">
    <property type="component" value="Unassembled WGS sequence"/>
</dbReference>
<organism evidence="2 3">
    <name type="scientific">Psychrobacillus mangrovi</name>
    <dbReference type="NCBI Taxonomy" id="3117745"/>
    <lineage>
        <taxon>Bacteria</taxon>
        <taxon>Bacillati</taxon>
        <taxon>Bacillota</taxon>
        <taxon>Bacilli</taxon>
        <taxon>Bacillales</taxon>
        <taxon>Bacillaceae</taxon>
        <taxon>Psychrobacillus</taxon>
    </lineage>
</organism>
<name>A0ABU8F5V7_9BACI</name>
<evidence type="ECO:0000313" key="2">
    <source>
        <dbReference type="EMBL" id="MEI4770406.1"/>
    </source>
</evidence>
<keyword evidence="3" id="KW-1185">Reference proteome</keyword>